<sequence length="345" mass="40963">MKNITNIILILFSLFTIGCLEKSNDKLKLNNTTIDDNLKNGIDLNNSFIEDIEFKKYSYNDIHIEQIPVDSLLNQNYRTAFFDYLNKKSFEENEYEQTFFIKLILVRIQQSDDIRSYKILSNIFNDDKLGYYLESYDLFLYQLFLYKPYYFIKGDYEYKQNELLDYINQSLPLAILTNKEYFNNNIASINIEKNSLLIKEKLVDDFTIKELKSELIKKSDKIEAYFSPSYETDWKNETITYYNIYSYLNNLIIENLKAPELLIYDVKYKPFFETYIYTIQNQIAIIQDSDGFTNLRKDKTATSEILQKIKSGSAIDVLDNTGDWWFVQTKEGKKGYVHKSRIVNN</sequence>
<dbReference type="PROSITE" id="PS51781">
    <property type="entry name" value="SH3B"/>
    <property type="match status" value="1"/>
</dbReference>
<keyword evidence="3" id="KW-1185">Reference proteome</keyword>
<reference evidence="2 3" key="1">
    <citation type="submission" date="2018-11" db="EMBL/GenBank/DDBJ databases">
        <title>Flavobacterium sp. nov., YIM 102701-2 draft genome.</title>
        <authorList>
            <person name="Li G."/>
            <person name="Jiang Y."/>
        </authorList>
    </citation>
    <scope>NUCLEOTIDE SEQUENCE [LARGE SCALE GENOMIC DNA]</scope>
    <source>
        <strain evidence="2 3">YIM 102701-2</strain>
    </source>
</reference>
<dbReference type="SMART" id="SM00287">
    <property type="entry name" value="SH3b"/>
    <property type="match status" value="1"/>
</dbReference>
<name>A0A3P3W9Y7_9FLAO</name>
<proteinExistence type="predicted"/>
<dbReference type="RefSeq" id="WP_125017870.1">
    <property type="nucleotide sequence ID" value="NZ_RQVQ01000008.1"/>
</dbReference>
<organism evidence="2 3">
    <name type="scientific">Paenimyroides tangerinum</name>
    <dbReference type="NCBI Taxonomy" id="2488728"/>
    <lineage>
        <taxon>Bacteria</taxon>
        <taxon>Pseudomonadati</taxon>
        <taxon>Bacteroidota</taxon>
        <taxon>Flavobacteriia</taxon>
        <taxon>Flavobacteriales</taxon>
        <taxon>Flavobacteriaceae</taxon>
        <taxon>Paenimyroides</taxon>
    </lineage>
</organism>
<dbReference type="PROSITE" id="PS51257">
    <property type="entry name" value="PROKAR_LIPOPROTEIN"/>
    <property type="match status" value="1"/>
</dbReference>
<comment type="caution">
    <text evidence="2">The sequence shown here is derived from an EMBL/GenBank/DDBJ whole genome shotgun (WGS) entry which is preliminary data.</text>
</comment>
<evidence type="ECO:0000313" key="2">
    <source>
        <dbReference type="EMBL" id="RRJ91820.1"/>
    </source>
</evidence>
<protein>
    <submittedName>
        <fullName evidence="2">SH3 domain-containing protein</fullName>
    </submittedName>
</protein>
<dbReference type="Pfam" id="PF08239">
    <property type="entry name" value="SH3_3"/>
    <property type="match status" value="1"/>
</dbReference>
<feature type="domain" description="SH3b" evidence="1">
    <location>
        <begin position="281"/>
        <end position="345"/>
    </location>
</feature>
<dbReference type="InterPro" id="IPR003646">
    <property type="entry name" value="SH3-like_bac-type"/>
</dbReference>
<dbReference type="Gene3D" id="2.30.30.40">
    <property type="entry name" value="SH3 Domains"/>
    <property type="match status" value="1"/>
</dbReference>
<accession>A0A3P3W9Y7</accession>
<dbReference type="EMBL" id="RQVQ01000008">
    <property type="protein sequence ID" value="RRJ91820.1"/>
    <property type="molecule type" value="Genomic_DNA"/>
</dbReference>
<dbReference type="OrthoDB" id="7054664at2"/>
<evidence type="ECO:0000313" key="3">
    <source>
        <dbReference type="Proteomes" id="UP000275719"/>
    </source>
</evidence>
<dbReference type="AlphaFoldDB" id="A0A3P3W9Y7"/>
<gene>
    <name evidence="2" type="ORF">EG240_04485</name>
</gene>
<evidence type="ECO:0000259" key="1">
    <source>
        <dbReference type="PROSITE" id="PS51781"/>
    </source>
</evidence>
<dbReference type="Proteomes" id="UP000275719">
    <property type="component" value="Unassembled WGS sequence"/>
</dbReference>